<dbReference type="OrthoDB" id="33091at2"/>
<sequence length="90" mass="10455">MKFIPSRELRLRTADILKILKDEGEIVITLNGKPASIMIPTTEDDLEQVMSMIKKMKAKNAVRKMREKAVKNNITENDVDEEIRKIRMNQ</sequence>
<evidence type="ECO:0000313" key="4">
    <source>
        <dbReference type="Proteomes" id="UP000194141"/>
    </source>
</evidence>
<dbReference type="SUPFAM" id="SSF143120">
    <property type="entry name" value="YefM-like"/>
    <property type="match status" value="1"/>
</dbReference>
<evidence type="ECO:0000256" key="1">
    <source>
        <dbReference type="ARBA" id="ARBA00009981"/>
    </source>
</evidence>
<organism evidence="3 4">
    <name type="scientific">Desulfurella amilsii</name>
    <dbReference type="NCBI Taxonomy" id="1562698"/>
    <lineage>
        <taxon>Bacteria</taxon>
        <taxon>Pseudomonadati</taxon>
        <taxon>Campylobacterota</taxon>
        <taxon>Desulfurellia</taxon>
        <taxon>Desulfurellales</taxon>
        <taxon>Desulfurellaceae</taxon>
        <taxon>Desulfurella</taxon>
    </lineage>
</organism>
<dbReference type="AlphaFoldDB" id="A0A1X4XUV3"/>
<name>A0A1X4XUV3_9BACT</name>
<evidence type="ECO:0000313" key="3">
    <source>
        <dbReference type="EMBL" id="OSS41326.1"/>
    </source>
</evidence>
<dbReference type="Proteomes" id="UP000194141">
    <property type="component" value="Unassembled WGS sequence"/>
</dbReference>
<dbReference type="InterPro" id="IPR036165">
    <property type="entry name" value="YefM-like_sf"/>
</dbReference>
<gene>
    <name evidence="3" type="ORF">DESAMIL20_879</name>
</gene>
<comment type="similarity">
    <text evidence="1 2">Belongs to the phD/YefM antitoxin family.</text>
</comment>
<reference evidence="3 4" key="1">
    <citation type="journal article" date="2017" name="Front. Microbiol.">
        <title>Genome Sequence of Desulfurella amilsii Strain TR1 and Comparative Genomics of Desulfurellaceae Family.</title>
        <authorList>
            <person name="Florentino A.P."/>
            <person name="Stams A.J."/>
            <person name="Sanchez-Andrea I."/>
        </authorList>
    </citation>
    <scope>NUCLEOTIDE SEQUENCE [LARGE SCALE GENOMIC DNA]</scope>
    <source>
        <strain evidence="3 4">TR1</strain>
    </source>
</reference>
<protein>
    <recommendedName>
        <fullName evidence="2">Antitoxin</fullName>
    </recommendedName>
</protein>
<dbReference type="Pfam" id="PF02604">
    <property type="entry name" value="PhdYeFM_antitox"/>
    <property type="match status" value="1"/>
</dbReference>
<proteinExistence type="inferred from homology"/>
<dbReference type="EMBL" id="MDSU01000018">
    <property type="protein sequence ID" value="OSS41326.1"/>
    <property type="molecule type" value="Genomic_DNA"/>
</dbReference>
<dbReference type="RefSeq" id="WP_158090516.1">
    <property type="nucleotide sequence ID" value="NZ_MDSU01000018.1"/>
</dbReference>
<accession>A0A1X4XUV3</accession>
<evidence type="ECO:0000256" key="2">
    <source>
        <dbReference type="RuleBase" id="RU362080"/>
    </source>
</evidence>
<comment type="function">
    <text evidence="2">Antitoxin component of a type II toxin-antitoxin (TA) system.</text>
</comment>
<keyword evidence="4" id="KW-1185">Reference proteome</keyword>
<dbReference type="InterPro" id="IPR006442">
    <property type="entry name" value="Antitoxin_Phd/YefM"/>
</dbReference>
<comment type="caution">
    <text evidence="3">The sequence shown here is derived from an EMBL/GenBank/DDBJ whole genome shotgun (WGS) entry which is preliminary data.</text>
</comment>